<dbReference type="EMBL" id="JBHSBL010000029">
    <property type="protein sequence ID" value="MFC4071912.1"/>
    <property type="molecule type" value="Genomic_DNA"/>
</dbReference>
<evidence type="ECO:0000313" key="1">
    <source>
        <dbReference type="EMBL" id="MFC4071912.1"/>
    </source>
</evidence>
<protein>
    <submittedName>
        <fullName evidence="1">Uncharacterized protein</fullName>
    </submittedName>
</protein>
<dbReference type="Proteomes" id="UP001595867">
    <property type="component" value="Unassembled WGS sequence"/>
</dbReference>
<sequence>MSLRDYPPGAVFHTSSCPDIDGHSAPSFEVLRAVAENPSHRYCLCTGGGPDQAPYVVIERVDYGPHIYVPSSNRPRDAVRALCRTCRGTHGETATGAQPPTLIVPRG</sequence>
<gene>
    <name evidence="1" type="ORF">ACFO0C_43850</name>
</gene>
<keyword evidence="2" id="KW-1185">Reference proteome</keyword>
<evidence type="ECO:0000313" key="2">
    <source>
        <dbReference type="Proteomes" id="UP001595867"/>
    </source>
</evidence>
<accession>A0ABV8J5W4</accession>
<reference evidence="2" key="1">
    <citation type="journal article" date="2019" name="Int. J. Syst. Evol. Microbiol.">
        <title>The Global Catalogue of Microorganisms (GCM) 10K type strain sequencing project: providing services to taxonomists for standard genome sequencing and annotation.</title>
        <authorList>
            <consortium name="The Broad Institute Genomics Platform"/>
            <consortium name="The Broad Institute Genome Sequencing Center for Infectious Disease"/>
            <person name="Wu L."/>
            <person name="Ma J."/>
        </authorList>
    </citation>
    <scope>NUCLEOTIDE SEQUENCE [LARGE SCALE GENOMIC DNA]</scope>
    <source>
        <strain evidence="2">TBRC 5832</strain>
    </source>
</reference>
<name>A0ABV8J5W4_9ACTN</name>
<comment type="caution">
    <text evidence="1">The sequence shown here is derived from an EMBL/GenBank/DDBJ whole genome shotgun (WGS) entry which is preliminary data.</text>
</comment>
<organism evidence="1 2">
    <name type="scientific">Actinoplanes subglobosus</name>
    <dbReference type="NCBI Taxonomy" id="1547892"/>
    <lineage>
        <taxon>Bacteria</taxon>
        <taxon>Bacillati</taxon>
        <taxon>Actinomycetota</taxon>
        <taxon>Actinomycetes</taxon>
        <taxon>Micromonosporales</taxon>
        <taxon>Micromonosporaceae</taxon>
        <taxon>Actinoplanes</taxon>
    </lineage>
</organism>
<proteinExistence type="predicted"/>
<dbReference type="RefSeq" id="WP_378072784.1">
    <property type="nucleotide sequence ID" value="NZ_JBHSBL010000029.1"/>
</dbReference>